<protein>
    <submittedName>
        <fullName evidence="2">Uncharacterized protein</fullName>
    </submittedName>
</protein>
<dbReference type="AlphaFoldDB" id="A0A6J4V9R4"/>
<dbReference type="SUPFAM" id="SSF54427">
    <property type="entry name" value="NTF2-like"/>
    <property type="match status" value="1"/>
</dbReference>
<name>A0A6J4V9R4_9BACT</name>
<sequence length="161" mass="17414">MRAPSLVPGAGCARDGPGRAAATRRRAVRTLAYVAPAVVALGRAQGAQDAPSPQGQGPRQQEQEEVGAPSDRPTAATRATTGNEVTTSWIDIYRVEGGRIAQHWGLGDDHRVRRLDGRTLNIRLRRSRPPRSTLRKTPAPRAPVAVRATTESEEERPWATT</sequence>
<reference evidence="2" key="1">
    <citation type="submission" date="2020-02" db="EMBL/GenBank/DDBJ databases">
        <authorList>
            <person name="Meier V. D."/>
        </authorList>
    </citation>
    <scope>NUCLEOTIDE SEQUENCE</scope>
    <source>
        <strain evidence="2">AVDCRST_MAG19</strain>
    </source>
</reference>
<feature type="compositionally biased region" description="Low complexity" evidence="1">
    <location>
        <begin position="51"/>
        <end position="60"/>
    </location>
</feature>
<organism evidence="2">
    <name type="scientific">uncultured Thermomicrobiales bacterium</name>
    <dbReference type="NCBI Taxonomy" id="1645740"/>
    <lineage>
        <taxon>Bacteria</taxon>
        <taxon>Pseudomonadati</taxon>
        <taxon>Thermomicrobiota</taxon>
        <taxon>Thermomicrobia</taxon>
        <taxon>Thermomicrobiales</taxon>
        <taxon>environmental samples</taxon>
    </lineage>
</organism>
<dbReference type="EMBL" id="CADCWL010000153">
    <property type="protein sequence ID" value="CAA9572819.1"/>
    <property type="molecule type" value="Genomic_DNA"/>
</dbReference>
<accession>A0A6J4V9R4</accession>
<feature type="region of interest" description="Disordered" evidence="1">
    <location>
        <begin position="1"/>
        <end position="21"/>
    </location>
</feature>
<feature type="region of interest" description="Disordered" evidence="1">
    <location>
        <begin position="44"/>
        <end position="87"/>
    </location>
</feature>
<feature type="compositionally biased region" description="Low complexity" evidence="1">
    <location>
        <begin position="130"/>
        <end position="149"/>
    </location>
</feature>
<proteinExistence type="predicted"/>
<gene>
    <name evidence="2" type="ORF">AVDCRST_MAG19-2972</name>
</gene>
<evidence type="ECO:0000313" key="2">
    <source>
        <dbReference type="EMBL" id="CAA9572819.1"/>
    </source>
</evidence>
<dbReference type="Gene3D" id="3.10.450.50">
    <property type="match status" value="1"/>
</dbReference>
<feature type="compositionally biased region" description="Polar residues" evidence="1">
    <location>
        <begin position="77"/>
        <end position="87"/>
    </location>
</feature>
<evidence type="ECO:0000256" key="1">
    <source>
        <dbReference type="SAM" id="MobiDB-lite"/>
    </source>
</evidence>
<feature type="region of interest" description="Disordered" evidence="1">
    <location>
        <begin position="126"/>
        <end position="161"/>
    </location>
</feature>
<dbReference type="InterPro" id="IPR032710">
    <property type="entry name" value="NTF2-like_dom_sf"/>
</dbReference>